<proteinExistence type="predicted"/>
<comment type="caution">
    <text evidence="7">The sequence shown here is derived from an EMBL/GenBank/DDBJ whole genome shotgun (WGS) entry which is preliminary data.</text>
</comment>
<evidence type="ECO:0000256" key="4">
    <source>
        <dbReference type="ARBA" id="ARBA00023136"/>
    </source>
</evidence>
<feature type="transmembrane region" description="Helical" evidence="6">
    <location>
        <begin position="65"/>
        <end position="83"/>
    </location>
</feature>
<feature type="transmembrane region" description="Helical" evidence="6">
    <location>
        <begin position="197"/>
        <end position="218"/>
    </location>
</feature>
<keyword evidence="1" id="KW-1003">Cell membrane</keyword>
<feature type="compositionally biased region" description="Basic and acidic residues" evidence="5">
    <location>
        <begin position="102"/>
        <end position="117"/>
    </location>
</feature>
<dbReference type="RefSeq" id="WP_153834129.1">
    <property type="nucleotide sequence ID" value="NZ_JBHUMW010000002.1"/>
</dbReference>
<dbReference type="Pfam" id="PF02659">
    <property type="entry name" value="Mntp"/>
    <property type="match status" value="1"/>
</dbReference>
<feature type="transmembrane region" description="Helical" evidence="6">
    <location>
        <begin position="230"/>
        <end position="247"/>
    </location>
</feature>
<keyword evidence="3 6" id="KW-1133">Transmembrane helix</keyword>
<keyword evidence="8" id="KW-1185">Reference proteome</keyword>
<evidence type="ECO:0000256" key="1">
    <source>
        <dbReference type="ARBA" id="ARBA00022475"/>
    </source>
</evidence>
<organism evidence="7 8">
    <name type="scientific">Gracilibacillus thailandensis</name>
    <dbReference type="NCBI Taxonomy" id="563735"/>
    <lineage>
        <taxon>Bacteria</taxon>
        <taxon>Bacillati</taxon>
        <taxon>Bacillota</taxon>
        <taxon>Bacilli</taxon>
        <taxon>Bacillales</taxon>
        <taxon>Bacillaceae</taxon>
        <taxon>Gracilibacillus</taxon>
    </lineage>
</organism>
<dbReference type="AlphaFoldDB" id="A0A6N7QWJ6"/>
<feature type="region of interest" description="Disordered" evidence="5">
    <location>
        <begin position="102"/>
        <end position="122"/>
    </location>
</feature>
<keyword evidence="4 6" id="KW-0472">Membrane</keyword>
<dbReference type="InterPro" id="IPR003810">
    <property type="entry name" value="Mntp/YtaF"/>
</dbReference>
<keyword evidence="2 6" id="KW-0812">Transmembrane</keyword>
<feature type="transmembrane region" description="Helical" evidence="6">
    <location>
        <begin position="34"/>
        <end position="58"/>
    </location>
</feature>
<evidence type="ECO:0000313" key="7">
    <source>
        <dbReference type="EMBL" id="MRI65265.1"/>
    </source>
</evidence>
<dbReference type="EMBL" id="WJEE01000003">
    <property type="protein sequence ID" value="MRI65265.1"/>
    <property type="molecule type" value="Genomic_DNA"/>
</dbReference>
<reference evidence="7 8" key="1">
    <citation type="submission" date="2019-10" db="EMBL/GenBank/DDBJ databases">
        <title>Gracilibacillus salitolerans sp. nov., a moderate halophile isolated from a saline soil in northwest China.</title>
        <authorList>
            <person name="Gan L."/>
        </authorList>
    </citation>
    <scope>NUCLEOTIDE SEQUENCE [LARGE SCALE GENOMIC DNA]</scope>
    <source>
        <strain evidence="7 8">TP2-8</strain>
    </source>
</reference>
<protein>
    <recommendedName>
        <fullName evidence="9">Sporulation membrane protein YtaF</fullName>
    </recommendedName>
</protein>
<gene>
    <name evidence="7" type="ORF">GH885_02755</name>
</gene>
<evidence type="ECO:0008006" key="9">
    <source>
        <dbReference type="Google" id="ProtNLM"/>
    </source>
</evidence>
<dbReference type="PANTHER" id="PTHR35529:SF2">
    <property type="entry name" value="SPORULATION PROTEIN YTAF-RELATED"/>
    <property type="match status" value="1"/>
</dbReference>
<evidence type="ECO:0000256" key="6">
    <source>
        <dbReference type="SAM" id="Phobius"/>
    </source>
</evidence>
<dbReference type="Proteomes" id="UP000435187">
    <property type="component" value="Unassembled WGS sequence"/>
</dbReference>
<name>A0A6N7QWJ6_9BACI</name>
<dbReference type="PANTHER" id="PTHR35529">
    <property type="entry name" value="MANGANESE EFFLUX PUMP MNTP-RELATED"/>
    <property type="match status" value="1"/>
</dbReference>
<evidence type="ECO:0000256" key="2">
    <source>
        <dbReference type="ARBA" id="ARBA00022692"/>
    </source>
</evidence>
<accession>A0A6N7QWJ6</accession>
<sequence length="248" mass="27067">MMLTLLIIAISIDSFLIAFTYGLRGLTLPVRALLLISATVGIVFAISMLSGSILSSIISIRSTEIVGGFILALVGVVLLISLFQEKKKKDIPFLRTKENSDLSSSDRQETKRNHELPNGKSSSVRKRIRMQLIRSSRFVSIRALCAFFIKILKKPMTADIDRSGKINGVEPILIGIALSLDSFGAGIGIYILGASPIFTPLYVFCITVVFLLLGVNVGKYCANIKGLKNMSFIPGCLLIIIGIWKMVV</sequence>
<evidence type="ECO:0000256" key="5">
    <source>
        <dbReference type="SAM" id="MobiDB-lite"/>
    </source>
</evidence>
<evidence type="ECO:0000256" key="3">
    <source>
        <dbReference type="ARBA" id="ARBA00022989"/>
    </source>
</evidence>
<evidence type="ECO:0000313" key="8">
    <source>
        <dbReference type="Proteomes" id="UP000435187"/>
    </source>
</evidence>
<feature type="transmembrane region" description="Helical" evidence="6">
    <location>
        <begin position="172"/>
        <end position="191"/>
    </location>
</feature>